<dbReference type="STRING" id="1652495.ccrud_04690"/>
<feature type="transmembrane region" description="Helical" evidence="5">
    <location>
        <begin position="250"/>
        <end position="268"/>
    </location>
</feature>
<feature type="transmembrane region" description="Helical" evidence="5">
    <location>
        <begin position="42"/>
        <end position="62"/>
    </location>
</feature>
<dbReference type="PANTHER" id="PTHR43027:SF2">
    <property type="entry name" value="TRANSPORT PERMEASE PROTEIN"/>
    <property type="match status" value="1"/>
</dbReference>
<feature type="transmembrane region" description="Helical" evidence="5">
    <location>
        <begin position="74"/>
        <end position="93"/>
    </location>
</feature>
<evidence type="ECO:0000256" key="5">
    <source>
        <dbReference type="SAM" id="Phobius"/>
    </source>
</evidence>
<evidence type="ECO:0000256" key="1">
    <source>
        <dbReference type="ARBA" id="ARBA00004141"/>
    </source>
</evidence>
<gene>
    <name evidence="7" type="ORF">ccrud_04690</name>
</gene>
<evidence type="ECO:0000313" key="8">
    <source>
        <dbReference type="Proteomes" id="UP000076929"/>
    </source>
</evidence>
<dbReference type="RefSeq" id="WP_066565079.1">
    <property type="nucleotide sequence ID" value="NZ_CP015622.1"/>
</dbReference>
<dbReference type="GO" id="GO:0140359">
    <property type="term" value="F:ABC-type transporter activity"/>
    <property type="evidence" value="ECO:0007669"/>
    <property type="project" value="InterPro"/>
</dbReference>
<evidence type="ECO:0000256" key="2">
    <source>
        <dbReference type="ARBA" id="ARBA00022692"/>
    </source>
</evidence>
<comment type="subcellular location">
    <subcellularLocation>
        <location evidence="1">Membrane</location>
        <topology evidence="1">Multi-pass membrane protein</topology>
    </subcellularLocation>
</comment>
<dbReference type="PANTHER" id="PTHR43027">
    <property type="entry name" value="DOXORUBICIN RESISTANCE ABC TRANSPORTER PERMEASE PROTEIN DRRC-RELATED"/>
    <property type="match status" value="1"/>
</dbReference>
<accession>A0A172QSE7</accession>
<name>A0A172QSE7_9CORY</name>
<sequence>MTISASAASDNIRATVKRRKSSMLKTSLFKAEWLQFRRNKTLLFMATVFPVGIPLLLFLIGSGTATQSANSFDYFVLYTLLFVQFYTVLSMATTRRDERVLKRLRTGEARDIDIVGAICFPGALLTIIFTVAIIPLLMVLGAPAPVNLIPMVLAVLIGLVLCSALAFLTSGFTKNAEAAQLTSMPVFILAMGGLGSMRPIFGDSIIADIIAFTPFAAISDLVQLGWAGLTFTDALNGDEAANFAGVLQDMLPPLGILAAWTVLALWAANRYMRWDSYR</sequence>
<dbReference type="InterPro" id="IPR013525">
    <property type="entry name" value="ABC2_TM"/>
</dbReference>
<dbReference type="KEGG" id="ccjz:ccrud_04690"/>
<keyword evidence="8" id="KW-1185">Reference proteome</keyword>
<proteinExistence type="predicted"/>
<feature type="transmembrane region" description="Helical" evidence="5">
    <location>
        <begin position="114"/>
        <end position="142"/>
    </location>
</feature>
<protein>
    <recommendedName>
        <fullName evidence="6">ABC-2 type transporter transmembrane domain-containing protein</fullName>
    </recommendedName>
</protein>
<evidence type="ECO:0000313" key="7">
    <source>
        <dbReference type="EMBL" id="ANE03580.1"/>
    </source>
</evidence>
<feature type="transmembrane region" description="Helical" evidence="5">
    <location>
        <begin position="148"/>
        <end position="169"/>
    </location>
</feature>
<dbReference type="Pfam" id="PF12698">
    <property type="entry name" value="ABC2_membrane_3"/>
    <property type="match status" value="1"/>
</dbReference>
<dbReference type="InterPro" id="IPR052902">
    <property type="entry name" value="ABC-2_transporter"/>
</dbReference>
<dbReference type="AlphaFoldDB" id="A0A172QSE7"/>
<feature type="domain" description="ABC-2 type transporter transmembrane" evidence="6">
    <location>
        <begin position="66"/>
        <end position="268"/>
    </location>
</feature>
<evidence type="ECO:0000259" key="6">
    <source>
        <dbReference type="Pfam" id="PF12698"/>
    </source>
</evidence>
<organism evidence="7 8">
    <name type="scientific">Corynebacterium crudilactis</name>
    <dbReference type="NCBI Taxonomy" id="1652495"/>
    <lineage>
        <taxon>Bacteria</taxon>
        <taxon>Bacillati</taxon>
        <taxon>Actinomycetota</taxon>
        <taxon>Actinomycetes</taxon>
        <taxon>Mycobacteriales</taxon>
        <taxon>Corynebacteriaceae</taxon>
        <taxon>Corynebacterium</taxon>
    </lineage>
</organism>
<dbReference type="EMBL" id="CP015622">
    <property type="protein sequence ID" value="ANE03580.1"/>
    <property type="molecule type" value="Genomic_DNA"/>
</dbReference>
<dbReference type="GO" id="GO:0016020">
    <property type="term" value="C:membrane"/>
    <property type="evidence" value="ECO:0007669"/>
    <property type="project" value="UniProtKB-SubCell"/>
</dbReference>
<evidence type="ECO:0000256" key="4">
    <source>
        <dbReference type="ARBA" id="ARBA00023136"/>
    </source>
</evidence>
<dbReference type="OrthoDB" id="3214063at2"/>
<dbReference type="Proteomes" id="UP000076929">
    <property type="component" value="Chromosome"/>
</dbReference>
<keyword evidence="2 5" id="KW-0812">Transmembrane</keyword>
<keyword evidence="4 5" id="KW-0472">Membrane</keyword>
<evidence type="ECO:0000256" key="3">
    <source>
        <dbReference type="ARBA" id="ARBA00022989"/>
    </source>
</evidence>
<reference evidence="7 8" key="1">
    <citation type="submission" date="2016-05" db="EMBL/GenBank/DDBJ databases">
        <title>Complete genome sequence of Corynebacterium crudilactis, a new Corynebacterium species isolated from raw cow's milk.</title>
        <authorList>
            <person name="Christian R."/>
            <person name="Zimmermann J."/>
            <person name="Lipski A."/>
            <person name="Kalinowski J."/>
        </authorList>
    </citation>
    <scope>NUCLEOTIDE SEQUENCE [LARGE SCALE GENOMIC DNA]</scope>
    <source>
        <strain evidence="7 8">JZ16</strain>
    </source>
</reference>
<keyword evidence="3 5" id="KW-1133">Transmembrane helix</keyword>